<dbReference type="InterPro" id="IPR036259">
    <property type="entry name" value="MFS_trans_sf"/>
</dbReference>
<keyword evidence="1" id="KW-0812">Transmembrane</keyword>
<dbReference type="SUPFAM" id="SSF103473">
    <property type="entry name" value="MFS general substrate transporter"/>
    <property type="match status" value="1"/>
</dbReference>
<keyword evidence="1" id="KW-1133">Transmembrane helix</keyword>
<reference evidence="2 3" key="1">
    <citation type="submission" date="2017-05" db="EMBL/GenBank/DDBJ databases">
        <authorList>
            <person name="Varghese N."/>
            <person name="Submissions S."/>
        </authorList>
    </citation>
    <scope>NUCLEOTIDE SEQUENCE [LARGE SCALE GENOMIC DNA]</scope>
    <source>
        <strain evidence="2 3">DSM 21342</strain>
    </source>
</reference>
<name>A0A521CJV5_9SPHI</name>
<protein>
    <recommendedName>
        <fullName evidence="4">DUF4199 domain-containing protein</fullName>
    </recommendedName>
</protein>
<organism evidence="2 3">
    <name type="scientific">Solitalea koreensis</name>
    <dbReference type="NCBI Taxonomy" id="543615"/>
    <lineage>
        <taxon>Bacteria</taxon>
        <taxon>Pseudomonadati</taxon>
        <taxon>Bacteroidota</taxon>
        <taxon>Sphingobacteriia</taxon>
        <taxon>Sphingobacteriales</taxon>
        <taxon>Sphingobacteriaceae</taxon>
        <taxon>Solitalea</taxon>
    </lineage>
</organism>
<gene>
    <name evidence="2" type="ORF">SAMN06265350_104147</name>
</gene>
<keyword evidence="1" id="KW-0472">Membrane</keyword>
<evidence type="ECO:0000313" key="2">
    <source>
        <dbReference type="EMBL" id="SMO59718.1"/>
    </source>
</evidence>
<feature type="transmembrane region" description="Helical" evidence="1">
    <location>
        <begin position="139"/>
        <end position="164"/>
    </location>
</feature>
<sequence length="171" mass="19189">MKNTAIKFALIALATTIIWTLTEHFLGFNTTKHEIGQHTRLVTPFVFYACVVLGILSFKNHQNHNNLSWAGGLKTGALISVIYGSLSLCWFALYAEVINPEYASTLKAYELNKLRAANATAAEIAERMKDVELSTGGSFLSYFFLFLFMTLFGCLIALIATWLLRKKRKII</sequence>
<feature type="transmembrane region" description="Helical" evidence="1">
    <location>
        <begin position="38"/>
        <end position="56"/>
    </location>
</feature>
<dbReference type="InterPro" id="IPR025250">
    <property type="entry name" value="DUF4199"/>
</dbReference>
<dbReference type="Pfam" id="PF13858">
    <property type="entry name" value="DUF4199"/>
    <property type="match status" value="1"/>
</dbReference>
<dbReference type="RefSeq" id="WP_142603100.1">
    <property type="nucleotide sequence ID" value="NZ_FXSZ01000004.1"/>
</dbReference>
<dbReference type="AlphaFoldDB" id="A0A521CJV5"/>
<dbReference type="OrthoDB" id="10004980at2"/>
<accession>A0A521CJV5</accession>
<evidence type="ECO:0000313" key="3">
    <source>
        <dbReference type="Proteomes" id="UP000315971"/>
    </source>
</evidence>
<dbReference type="EMBL" id="FXSZ01000004">
    <property type="protein sequence ID" value="SMO59718.1"/>
    <property type="molecule type" value="Genomic_DNA"/>
</dbReference>
<evidence type="ECO:0008006" key="4">
    <source>
        <dbReference type="Google" id="ProtNLM"/>
    </source>
</evidence>
<dbReference type="Proteomes" id="UP000315971">
    <property type="component" value="Unassembled WGS sequence"/>
</dbReference>
<evidence type="ECO:0000256" key="1">
    <source>
        <dbReference type="SAM" id="Phobius"/>
    </source>
</evidence>
<feature type="transmembrane region" description="Helical" evidence="1">
    <location>
        <begin position="77"/>
        <end position="95"/>
    </location>
</feature>
<proteinExistence type="predicted"/>
<keyword evidence="3" id="KW-1185">Reference proteome</keyword>